<dbReference type="InterPro" id="IPR006528">
    <property type="entry name" value="Phage_head_morphogenesis_dom"/>
</dbReference>
<evidence type="ECO:0000313" key="4">
    <source>
        <dbReference type="Proteomes" id="UP000191897"/>
    </source>
</evidence>
<evidence type="ECO:0000313" key="3">
    <source>
        <dbReference type="EMBL" id="CUX57895.1"/>
    </source>
</evidence>
<proteinExistence type="predicted"/>
<gene>
    <name evidence="3" type="ORF">AGR4C_Lc50132</name>
</gene>
<accession>A0A1S7RV92</accession>
<name>A0A1S7RV92_AGRTU</name>
<dbReference type="AlphaFoldDB" id="A0A1S7RV92"/>
<feature type="region of interest" description="Disordered" evidence="1">
    <location>
        <begin position="222"/>
        <end position="241"/>
    </location>
</feature>
<feature type="domain" description="Phage head morphogenesis" evidence="2">
    <location>
        <begin position="96"/>
        <end position="213"/>
    </location>
</feature>
<dbReference type="EMBL" id="FBWC01000027">
    <property type="protein sequence ID" value="CUX57895.1"/>
    <property type="molecule type" value="Genomic_DNA"/>
</dbReference>
<sequence length="406" mass="43981">MTGGPLARFRGLFAASVASGSKNASTAFKPPSIFKPLVVALMATTVGAINLPFDEAIDFLRQKTAVPTESHRDVWDAAHSKMFMVAGANKKALVEDFQAAIIKAAEQGLTLEDFRADFDAIVARHGWQYNGLRGWRSRIIFETNLSTAYAAGRYAQMSAPDTLEAFPYWMYNHSGALHPRLEHKAWDGDCYEATDPVWAKMYPPNGYRCGCFVTPVSRPGLRRLGKSGPDTPPNLDQLGTDQPRGIDPSFAYNPGAAWLTQTAPGPKAVSADQVQVAAFVQSALKGKWPDGAWTPVATANKAMGAALDVAAGTEIRLTADTIRSQAQIAEALTPDTVGVVPGQLVQSGKLLRDNRGRPAFVGEHDGVFYRADVDIVMKAERKTVYMTSLQRVSRSDLTDAFGSGWQ</sequence>
<dbReference type="RefSeq" id="WP_080866967.1">
    <property type="nucleotide sequence ID" value="NZ_LT009731.1"/>
</dbReference>
<dbReference type="Pfam" id="PF04233">
    <property type="entry name" value="Phage_Mu_F"/>
    <property type="match status" value="1"/>
</dbReference>
<organism evidence="3 4">
    <name type="scientific">Agrobacterium tumefaciens str. Kerr 14</name>
    <dbReference type="NCBI Taxonomy" id="1183424"/>
    <lineage>
        <taxon>Bacteria</taxon>
        <taxon>Pseudomonadati</taxon>
        <taxon>Pseudomonadota</taxon>
        <taxon>Alphaproteobacteria</taxon>
        <taxon>Hyphomicrobiales</taxon>
        <taxon>Rhizobiaceae</taxon>
        <taxon>Rhizobium/Agrobacterium group</taxon>
        <taxon>Agrobacterium</taxon>
        <taxon>Agrobacterium tumefaciens complex</taxon>
    </lineage>
</organism>
<protein>
    <recommendedName>
        <fullName evidence="2">Phage head morphogenesis domain-containing protein</fullName>
    </recommendedName>
</protein>
<reference evidence="3 4" key="1">
    <citation type="submission" date="2016-01" db="EMBL/GenBank/DDBJ databases">
        <authorList>
            <person name="Oliw E.H."/>
        </authorList>
    </citation>
    <scope>NUCLEOTIDE SEQUENCE [LARGE SCALE GENOMIC DNA]</scope>
    <source>
        <strain evidence="3 4">Kerr 14</strain>
    </source>
</reference>
<evidence type="ECO:0000259" key="2">
    <source>
        <dbReference type="Pfam" id="PF04233"/>
    </source>
</evidence>
<dbReference type="Proteomes" id="UP000191897">
    <property type="component" value="Unassembled WGS sequence"/>
</dbReference>
<evidence type="ECO:0000256" key="1">
    <source>
        <dbReference type="SAM" id="MobiDB-lite"/>
    </source>
</evidence>